<dbReference type="PANTHER" id="PTHR44591">
    <property type="entry name" value="STRESS RESPONSE REGULATOR PROTEIN 1"/>
    <property type="match status" value="1"/>
</dbReference>
<organism evidence="8 9">
    <name type="scientific">candidate division WOR-1 bacterium RIFCSPLOWO2_02_FULL_46_20</name>
    <dbReference type="NCBI Taxonomy" id="1802567"/>
    <lineage>
        <taxon>Bacteria</taxon>
        <taxon>Bacillati</taxon>
        <taxon>Saganbacteria</taxon>
    </lineage>
</organism>
<keyword evidence="5" id="KW-0804">Transcription</keyword>
<evidence type="ECO:0000256" key="5">
    <source>
        <dbReference type="ARBA" id="ARBA00023163"/>
    </source>
</evidence>
<dbReference type="Gene3D" id="3.40.50.2300">
    <property type="match status" value="1"/>
</dbReference>
<dbReference type="GO" id="GO:0003677">
    <property type="term" value="F:DNA binding"/>
    <property type="evidence" value="ECO:0007669"/>
    <property type="project" value="UniProtKB-KW"/>
</dbReference>
<dbReference type="InterPro" id="IPR001789">
    <property type="entry name" value="Sig_transdc_resp-reg_receiver"/>
</dbReference>
<dbReference type="EMBL" id="METP01000007">
    <property type="protein sequence ID" value="OGC07228.1"/>
    <property type="molecule type" value="Genomic_DNA"/>
</dbReference>
<evidence type="ECO:0000256" key="4">
    <source>
        <dbReference type="ARBA" id="ARBA00023125"/>
    </source>
</evidence>
<dbReference type="GO" id="GO:0000160">
    <property type="term" value="P:phosphorelay signal transduction system"/>
    <property type="evidence" value="ECO:0007669"/>
    <property type="project" value="UniProtKB-KW"/>
</dbReference>
<dbReference type="PANTHER" id="PTHR44591:SF3">
    <property type="entry name" value="RESPONSE REGULATORY DOMAIN-CONTAINING PROTEIN"/>
    <property type="match status" value="1"/>
</dbReference>
<evidence type="ECO:0000256" key="2">
    <source>
        <dbReference type="ARBA" id="ARBA00023012"/>
    </source>
</evidence>
<feature type="domain" description="Response regulatory" evidence="7">
    <location>
        <begin position="3"/>
        <end position="119"/>
    </location>
</feature>
<name>A0A1F4RGE5_UNCSA</name>
<evidence type="ECO:0000259" key="7">
    <source>
        <dbReference type="PROSITE" id="PS50110"/>
    </source>
</evidence>
<dbReference type="InterPro" id="IPR011006">
    <property type="entry name" value="CheY-like_superfamily"/>
</dbReference>
<dbReference type="SUPFAM" id="SSF52172">
    <property type="entry name" value="CheY-like"/>
    <property type="match status" value="1"/>
</dbReference>
<evidence type="ECO:0000313" key="8">
    <source>
        <dbReference type="EMBL" id="OGC07228.1"/>
    </source>
</evidence>
<evidence type="ECO:0000256" key="3">
    <source>
        <dbReference type="ARBA" id="ARBA00023015"/>
    </source>
</evidence>
<dbReference type="AlphaFoldDB" id="A0A1F4RGE5"/>
<dbReference type="Proteomes" id="UP000176938">
    <property type="component" value="Unassembled WGS sequence"/>
</dbReference>
<evidence type="ECO:0000256" key="1">
    <source>
        <dbReference type="ARBA" id="ARBA00022553"/>
    </source>
</evidence>
<comment type="caution">
    <text evidence="8">The sequence shown here is derived from an EMBL/GenBank/DDBJ whole genome shotgun (WGS) entry which is preliminary data.</text>
</comment>
<dbReference type="InterPro" id="IPR050595">
    <property type="entry name" value="Bact_response_regulator"/>
</dbReference>
<dbReference type="Pfam" id="PF00072">
    <property type="entry name" value="Response_reg"/>
    <property type="match status" value="1"/>
</dbReference>
<feature type="modified residue" description="4-aspartylphosphate" evidence="6">
    <location>
        <position position="52"/>
    </location>
</feature>
<keyword evidence="2" id="KW-0902">Two-component regulatory system</keyword>
<dbReference type="PROSITE" id="PS50110">
    <property type="entry name" value="RESPONSE_REGULATORY"/>
    <property type="match status" value="1"/>
</dbReference>
<protein>
    <recommendedName>
        <fullName evidence="7">Response regulatory domain-containing protein</fullName>
    </recommendedName>
</protein>
<proteinExistence type="predicted"/>
<reference evidence="8 9" key="1">
    <citation type="journal article" date="2016" name="Nat. Commun.">
        <title>Thousands of microbial genomes shed light on interconnected biogeochemical processes in an aquifer system.</title>
        <authorList>
            <person name="Anantharaman K."/>
            <person name="Brown C.T."/>
            <person name="Hug L.A."/>
            <person name="Sharon I."/>
            <person name="Castelle C.J."/>
            <person name="Probst A.J."/>
            <person name="Thomas B.C."/>
            <person name="Singh A."/>
            <person name="Wilkins M.J."/>
            <person name="Karaoz U."/>
            <person name="Brodie E.L."/>
            <person name="Williams K.H."/>
            <person name="Hubbard S.S."/>
            <person name="Banfield J.F."/>
        </authorList>
    </citation>
    <scope>NUCLEOTIDE SEQUENCE [LARGE SCALE GENOMIC DNA]</scope>
</reference>
<accession>A0A1F4RGE5</accession>
<keyword evidence="3" id="KW-0805">Transcription regulation</keyword>
<dbReference type="FunFam" id="3.40.50.2300:FF:000001">
    <property type="entry name" value="DNA-binding response regulator PhoB"/>
    <property type="match status" value="1"/>
</dbReference>
<keyword evidence="1 6" id="KW-0597">Phosphoprotein</keyword>
<keyword evidence="4" id="KW-0238">DNA-binding</keyword>
<gene>
    <name evidence="8" type="ORF">A3H38_03365</name>
</gene>
<evidence type="ECO:0000256" key="6">
    <source>
        <dbReference type="PROSITE-ProRule" id="PRU00169"/>
    </source>
</evidence>
<sequence length="120" mass="13079">MSKILIIDDEKDLVEMMTMRLTAMGYDIVGAGNGEEGISLARQAAPDLILLDIMMPGIDGYETLKRLKQEAKTKAIPVVMLTAVGKPDAVSRSLEGGASDYISKPFEPKTLLEKIRKALK</sequence>
<evidence type="ECO:0000313" key="9">
    <source>
        <dbReference type="Proteomes" id="UP000176938"/>
    </source>
</evidence>
<dbReference type="SMART" id="SM00448">
    <property type="entry name" value="REC"/>
    <property type="match status" value="1"/>
</dbReference>